<dbReference type="Pfam" id="PF01187">
    <property type="entry name" value="MIF"/>
    <property type="match status" value="1"/>
</dbReference>
<evidence type="ECO:0000256" key="8">
    <source>
        <dbReference type="ARBA" id="ARBA00037460"/>
    </source>
</evidence>
<dbReference type="PANTHER" id="PTHR11954:SF22">
    <property type="entry name" value="D-DOPACHROME DECARBOXYLASE"/>
    <property type="match status" value="1"/>
</dbReference>
<dbReference type="PANTHER" id="PTHR11954">
    <property type="entry name" value="D-DOPACHROME DECARBOXYLASE"/>
    <property type="match status" value="1"/>
</dbReference>
<dbReference type="InterPro" id="IPR001398">
    <property type="entry name" value="Macrophage_inhib_fac"/>
</dbReference>
<evidence type="ECO:0000256" key="9">
    <source>
        <dbReference type="ARBA" id="ARBA00038884"/>
    </source>
</evidence>
<comment type="function">
    <text evidence="8">Tautomerization of D-dopachrome with decarboxylation to give 5,6-dihydroxyindole (DHI).</text>
</comment>
<comment type="similarity">
    <text evidence="2">Belongs to the MIF family.</text>
</comment>
<evidence type="ECO:0000256" key="3">
    <source>
        <dbReference type="ARBA" id="ARBA00011233"/>
    </source>
</evidence>
<reference evidence="10 11" key="1">
    <citation type="submission" date="2024-05" db="EMBL/GenBank/DDBJ databases">
        <authorList>
            <person name="Wallberg A."/>
        </authorList>
    </citation>
    <scope>NUCLEOTIDE SEQUENCE [LARGE SCALE GENOMIC DNA]</scope>
</reference>
<keyword evidence="6" id="KW-0470">Melanin biosynthesis</keyword>
<dbReference type="InterPro" id="IPR014347">
    <property type="entry name" value="Tautomerase/MIF_sf"/>
</dbReference>
<gene>
    <name evidence="10" type="ORF">MNOR_LOCUS24055</name>
</gene>
<dbReference type="GO" id="GO:0050178">
    <property type="term" value="F:phenylpyruvate tautomerase activity"/>
    <property type="evidence" value="ECO:0007669"/>
    <property type="project" value="TreeGrafter"/>
</dbReference>
<keyword evidence="5" id="KW-0007">Acetylation</keyword>
<evidence type="ECO:0000256" key="1">
    <source>
        <dbReference type="ARBA" id="ARBA00004496"/>
    </source>
</evidence>
<keyword evidence="4" id="KW-0963">Cytoplasm</keyword>
<dbReference type="GO" id="GO:0033981">
    <property type="term" value="F:D-dopachrome decarboxylase activity"/>
    <property type="evidence" value="ECO:0007669"/>
    <property type="project" value="UniProtKB-EC"/>
</dbReference>
<evidence type="ECO:0000256" key="4">
    <source>
        <dbReference type="ARBA" id="ARBA00022490"/>
    </source>
</evidence>
<dbReference type="GO" id="GO:0005737">
    <property type="term" value="C:cytoplasm"/>
    <property type="evidence" value="ECO:0007669"/>
    <property type="project" value="UniProtKB-SubCell"/>
</dbReference>
<dbReference type="Proteomes" id="UP001497623">
    <property type="component" value="Unassembled WGS sequence"/>
</dbReference>
<protein>
    <recommendedName>
        <fullName evidence="9">D-dopachrome decarboxylase</fullName>
        <ecNumber evidence="9">4.1.1.84</ecNumber>
    </recommendedName>
</protein>
<proteinExistence type="inferred from homology"/>
<keyword evidence="7" id="KW-0456">Lyase</keyword>
<evidence type="ECO:0000256" key="5">
    <source>
        <dbReference type="ARBA" id="ARBA00022990"/>
    </source>
</evidence>
<evidence type="ECO:0000313" key="10">
    <source>
        <dbReference type="EMBL" id="CAL4123439.1"/>
    </source>
</evidence>
<organism evidence="10 11">
    <name type="scientific">Meganyctiphanes norvegica</name>
    <name type="common">Northern krill</name>
    <name type="synonym">Thysanopoda norvegica</name>
    <dbReference type="NCBI Taxonomy" id="48144"/>
    <lineage>
        <taxon>Eukaryota</taxon>
        <taxon>Metazoa</taxon>
        <taxon>Ecdysozoa</taxon>
        <taxon>Arthropoda</taxon>
        <taxon>Crustacea</taxon>
        <taxon>Multicrustacea</taxon>
        <taxon>Malacostraca</taxon>
        <taxon>Eumalacostraca</taxon>
        <taxon>Eucarida</taxon>
        <taxon>Euphausiacea</taxon>
        <taxon>Euphausiidae</taxon>
        <taxon>Meganyctiphanes</taxon>
    </lineage>
</organism>
<keyword evidence="11" id="KW-1185">Reference proteome</keyword>
<dbReference type="GO" id="GO:0005615">
    <property type="term" value="C:extracellular space"/>
    <property type="evidence" value="ECO:0007669"/>
    <property type="project" value="TreeGrafter"/>
</dbReference>
<dbReference type="GO" id="GO:0042438">
    <property type="term" value="P:melanin biosynthetic process"/>
    <property type="evidence" value="ECO:0007669"/>
    <property type="project" value="UniProtKB-KW"/>
</dbReference>
<evidence type="ECO:0000256" key="2">
    <source>
        <dbReference type="ARBA" id="ARBA00005851"/>
    </source>
</evidence>
<dbReference type="Gene3D" id="3.30.429.10">
    <property type="entry name" value="Macrophage Migration Inhibitory Factor"/>
    <property type="match status" value="1"/>
</dbReference>
<comment type="caution">
    <text evidence="10">The sequence shown here is derived from an EMBL/GenBank/DDBJ whole genome shotgun (WGS) entry which is preliminary data.</text>
</comment>
<dbReference type="EMBL" id="CAXKWB010021735">
    <property type="protein sequence ID" value="CAL4123439.1"/>
    <property type="molecule type" value="Genomic_DNA"/>
</dbReference>
<dbReference type="EC" id="4.1.1.84" evidence="9"/>
<sequence length="114" mass="12605">MPLIQVRTNITKEKLTRDVHLKFSARAAELMNKPEARVSVTVECGLDMCRGGSFEPVIEVHIAAIGVDCREKTQSVVAGLSELLHEQLGLPLERIVFKFSNLQPFEVGVNGNTM</sequence>
<dbReference type="AlphaFoldDB" id="A0AAV2RJ35"/>
<evidence type="ECO:0000256" key="6">
    <source>
        <dbReference type="ARBA" id="ARBA00023101"/>
    </source>
</evidence>
<dbReference type="SUPFAM" id="SSF55331">
    <property type="entry name" value="Tautomerase/MIF"/>
    <property type="match status" value="1"/>
</dbReference>
<comment type="subunit">
    <text evidence="3">Homotrimer.</text>
</comment>
<evidence type="ECO:0000313" key="11">
    <source>
        <dbReference type="Proteomes" id="UP001497623"/>
    </source>
</evidence>
<name>A0AAV2RJ35_MEGNR</name>
<accession>A0AAV2RJ35</accession>
<evidence type="ECO:0000256" key="7">
    <source>
        <dbReference type="ARBA" id="ARBA00023239"/>
    </source>
</evidence>
<comment type="subcellular location">
    <subcellularLocation>
        <location evidence="1">Cytoplasm</location>
    </subcellularLocation>
</comment>